<name>A0ABP1N5A7_XYLVO</name>
<evidence type="ECO:0000313" key="3">
    <source>
        <dbReference type="Proteomes" id="UP001642520"/>
    </source>
</evidence>
<dbReference type="Proteomes" id="UP001642520">
    <property type="component" value="Unassembled WGS sequence"/>
</dbReference>
<sequence length="891" mass="102062">MIDYIAFHNIHDETENDANETDVNEMSDLVTTSYNESMGRIVGCDTTILRTFKLPTHVKEKRKKFWDQLFRRYSRNLYSSEAEESDDETHKRVQFWVNTGHVSYNSLKSNTRVCSSTSSSLDTTAYILSNTNITNKAKTMAIVEGAKHHTINRQTAKHMEMTQVIPNEMYIREHKNNTFNDDSYCEQYSQKTSDMSNFLLQPKDTNTGQNVTLGVDNDVYTLPEVVNMDGELINRFKSCYNKSPDEKITCMFDNSQTRNPSIKQTFMFEDNIGIKYHKKLYTGRDSPIDLINMKSSNKCKIFKLKQNLHPALDHEYKYKLSKKYKIKKIRRLNQASTFHKDLINNSNFSILSSGKRIQRKKKPDFNKISKMILDTTETVDTLSVNSNIKDNSVINEMSVEHNGDHCLNTSLPINESTDKTTANCTFNKSIDHLEREFTNVNPVVHLVRLSEDIIARYLELKKAIEILNTADITGLSKFSDKHRDLKKPIRNESKNVIRKSTNVNPVVRLVRLSEDVIARYSGSKKAMEVLNTAGITESSKFSDKYRDLKKPIRNESKNVIRKSTNINPVVRLVRLSEDVIARYSGSRKAMEVLNTADITGSSKFSDKYRDLTKSIRNESKNAIRKSTNVNPVLHLVRLSEDVIARYSGSKKAMEVLNAASMTGSSKFNNKRRDLKEPIRSKKEMESKNYLNSTVNTSIPNIQKYKKSTDTKTNFENFNPVVVLKRLSKSDICKKMQLQNNNMNTFELKKSSVSNNSKSTLDTISPMYKEPTSPQNIKTRKCYTVWIDESFVTSVSSVSTVKVSNKHTFKRETKITEEGYELNKNVTSRPVRSIRTSSSYATGEENDKSNSSSRVHKVLDVVATSLPWSESESDGEDYEKFITSLEVLNKVK</sequence>
<organism evidence="2 3">
    <name type="scientific">Xylocopa violacea</name>
    <name type="common">Violet carpenter bee</name>
    <name type="synonym">Apis violacea</name>
    <dbReference type="NCBI Taxonomy" id="135666"/>
    <lineage>
        <taxon>Eukaryota</taxon>
        <taxon>Metazoa</taxon>
        <taxon>Ecdysozoa</taxon>
        <taxon>Arthropoda</taxon>
        <taxon>Hexapoda</taxon>
        <taxon>Insecta</taxon>
        <taxon>Pterygota</taxon>
        <taxon>Neoptera</taxon>
        <taxon>Endopterygota</taxon>
        <taxon>Hymenoptera</taxon>
        <taxon>Apocrita</taxon>
        <taxon>Aculeata</taxon>
        <taxon>Apoidea</taxon>
        <taxon>Anthophila</taxon>
        <taxon>Apidae</taxon>
        <taxon>Xylocopa</taxon>
        <taxon>Xylocopa</taxon>
    </lineage>
</organism>
<evidence type="ECO:0000313" key="2">
    <source>
        <dbReference type="EMBL" id="CAL7936160.1"/>
    </source>
</evidence>
<evidence type="ECO:0000256" key="1">
    <source>
        <dbReference type="SAM" id="MobiDB-lite"/>
    </source>
</evidence>
<reference evidence="2 3" key="1">
    <citation type="submission" date="2024-08" db="EMBL/GenBank/DDBJ databases">
        <authorList>
            <person name="Will J Nash"/>
            <person name="Angela Man"/>
            <person name="Seanna McTaggart"/>
            <person name="Kendall Baker"/>
            <person name="Tom Barker"/>
            <person name="Leah Catchpole"/>
            <person name="Alex Durrant"/>
            <person name="Karim Gharbi"/>
            <person name="Naomi Irish"/>
            <person name="Gemy Kaithakottil"/>
            <person name="Debby Ku"/>
            <person name="Aaliyah Providence"/>
            <person name="Felix Shaw"/>
            <person name="David Swarbreck"/>
            <person name="Chris Watkins"/>
            <person name="Ann M. McCartney"/>
            <person name="Giulio Formenti"/>
            <person name="Alice Mouton"/>
            <person name="Noel Vella"/>
            <person name="Bjorn M von Reumont"/>
            <person name="Adriana Vella"/>
            <person name="Wilfried Haerty"/>
        </authorList>
    </citation>
    <scope>NUCLEOTIDE SEQUENCE [LARGE SCALE GENOMIC DNA]</scope>
</reference>
<keyword evidence="3" id="KW-1185">Reference proteome</keyword>
<gene>
    <name evidence="2" type="ORF">XYLVIOL_LOCUS2031</name>
</gene>
<protein>
    <submittedName>
        <fullName evidence="2">Uncharacterized protein</fullName>
    </submittedName>
</protein>
<comment type="caution">
    <text evidence="2">The sequence shown here is derived from an EMBL/GenBank/DDBJ whole genome shotgun (WGS) entry which is preliminary data.</text>
</comment>
<proteinExistence type="predicted"/>
<feature type="region of interest" description="Disordered" evidence="1">
    <location>
        <begin position="826"/>
        <end position="852"/>
    </location>
</feature>
<feature type="compositionally biased region" description="Polar residues" evidence="1">
    <location>
        <begin position="826"/>
        <end position="840"/>
    </location>
</feature>
<accession>A0ABP1N5A7</accession>
<dbReference type="EMBL" id="CAXAJV020001287">
    <property type="protein sequence ID" value="CAL7936160.1"/>
    <property type="molecule type" value="Genomic_DNA"/>
</dbReference>